<organism evidence="2 3">
    <name type="scientific">Rickenella mellea</name>
    <dbReference type="NCBI Taxonomy" id="50990"/>
    <lineage>
        <taxon>Eukaryota</taxon>
        <taxon>Fungi</taxon>
        <taxon>Dikarya</taxon>
        <taxon>Basidiomycota</taxon>
        <taxon>Agaricomycotina</taxon>
        <taxon>Agaricomycetes</taxon>
        <taxon>Hymenochaetales</taxon>
        <taxon>Rickenellaceae</taxon>
        <taxon>Rickenella</taxon>
    </lineage>
</organism>
<dbReference type="VEuPathDB" id="FungiDB:BD410DRAFT_846626"/>
<dbReference type="AlphaFoldDB" id="A0A4Y7PEU1"/>
<sequence length="135" mass="14006">MSGVDLRPPGATRKGGGSSSDATHRICGFIHNDGFSDLRVGGCTGGGQRQTRESNIATVVTPVSAAAGPSRLSGPGVIPSVASEGHANIEDVWKTSYNAITEDILSNFATSDEPRQHARDLRGISARSLPHPLST</sequence>
<evidence type="ECO:0000256" key="1">
    <source>
        <dbReference type="SAM" id="MobiDB-lite"/>
    </source>
</evidence>
<name>A0A4Y7PEU1_9AGAM</name>
<dbReference type="Proteomes" id="UP000294933">
    <property type="component" value="Unassembled WGS sequence"/>
</dbReference>
<reference evidence="2 3" key="1">
    <citation type="submission" date="2018-06" db="EMBL/GenBank/DDBJ databases">
        <title>A transcriptomic atlas of mushroom development highlights an independent origin of complex multicellularity.</title>
        <authorList>
            <consortium name="DOE Joint Genome Institute"/>
            <person name="Krizsan K."/>
            <person name="Almasi E."/>
            <person name="Merenyi Z."/>
            <person name="Sahu N."/>
            <person name="Viragh M."/>
            <person name="Koszo T."/>
            <person name="Mondo S."/>
            <person name="Kiss B."/>
            <person name="Balint B."/>
            <person name="Kues U."/>
            <person name="Barry K."/>
            <person name="Hegedus J.C."/>
            <person name="Henrissat B."/>
            <person name="Johnson J."/>
            <person name="Lipzen A."/>
            <person name="Ohm R."/>
            <person name="Nagy I."/>
            <person name="Pangilinan J."/>
            <person name="Yan J."/>
            <person name="Xiong Y."/>
            <person name="Grigoriev I.V."/>
            <person name="Hibbett D.S."/>
            <person name="Nagy L.G."/>
        </authorList>
    </citation>
    <scope>NUCLEOTIDE SEQUENCE [LARGE SCALE GENOMIC DNA]</scope>
    <source>
        <strain evidence="2 3">SZMC22713</strain>
    </source>
</reference>
<gene>
    <name evidence="2" type="ORF">BD410DRAFT_846626</name>
</gene>
<keyword evidence="3" id="KW-1185">Reference proteome</keyword>
<protein>
    <submittedName>
        <fullName evidence="2">Uncharacterized protein</fullName>
    </submittedName>
</protein>
<feature type="compositionally biased region" description="Basic and acidic residues" evidence="1">
    <location>
        <begin position="112"/>
        <end position="122"/>
    </location>
</feature>
<accession>A0A4Y7PEU1</accession>
<feature type="region of interest" description="Disordered" evidence="1">
    <location>
        <begin position="1"/>
        <end position="23"/>
    </location>
</feature>
<dbReference type="EMBL" id="ML170466">
    <property type="protein sequence ID" value="TDL13776.1"/>
    <property type="molecule type" value="Genomic_DNA"/>
</dbReference>
<evidence type="ECO:0000313" key="2">
    <source>
        <dbReference type="EMBL" id="TDL13776.1"/>
    </source>
</evidence>
<evidence type="ECO:0000313" key="3">
    <source>
        <dbReference type="Proteomes" id="UP000294933"/>
    </source>
</evidence>
<feature type="region of interest" description="Disordered" evidence="1">
    <location>
        <begin position="111"/>
        <end position="135"/>
    </location>
</feature>
<proteinExistence type="predicted"/>